<reference evidence="15" key="1">
    <citation type="submission" date="2016-08" db="EMBL/GenBank/DDBJ databases">
        <authorList>
            <person name="Varghese N."/>
            <person name="Submissions Spin"/>
        </authorList>
    </citation>
    <scope>NUCLEOTIDE SEQUENCE [LARGE SCALE GENOMIC DNA]</scope>
    <source>
        <strain evidence="15">R-52791</strain>
    </source>
</reference>
<dbReference type="Gene3D" id="3.30.70.360">
    <property type="match status" value="1"/>
</dbReference>
<dbReference type="SUPFAM" id="SSF53187">
    <property type="entry name" value="Zn-dependent exopeptidases"/>
    <property type="match status" value="1"/>
</dbReference>
<dbReference type="GO" id="GO:0009014">
    <property type="term" value="F:succinyl-diaminopimelate desuccinylase activity"/>
    <property type="evidence" value="ECO:0007669"/>
    <property type="project" value="UniProtKB-EC"/>
</dbReference>
<dbReference type="CDD" id="cd08659">
    <property type="entry name" value="M20_ArgE_DapE-like"/>
    <property type="match status" value="1"/>
</dbReference>
<comment type="catalytic activity">
    <reaction evidence="12">
        <text>N-succinyl-(2S,6S)-2,6-diaminopimelate + H2O = (2S,6S)-2,6-diaminopimelate + succinate</text>
        <dbReference type="Rhea" id="RHEA:22608"/>
        <dbReference type="ChEBI" id="CHEBI:15377"/>
        <dbReference type="ChEBI" id="CHEBI:30031"/>
        <dbReference type="ChEBI" id="CHEBI:57609"/>
        <dbReference type="ChEBI" id="CHEBI:58087"/>
        <dbReference type="EC" id="3.5.1.18"/>
    </reaction>
</comment>
<keyword evidence="11" id="KW-0170">Cobalt</keyword>
<evidence type="ECO:0000256" key="6">
    <source>
        <dbReference type="ARBA" id="ARBA00016853"/>
    </source>
</evidence>
<keyword evidence="15" id="KW-1185">Reference proteome</keyword>
<dbReference type="InterPro" id="IPR002933">
    <property type="entry name" value="Peptidase_M20"/>
</dbReference>
<dbReference type="GO" id="GO:0009089">
    <property type="term" value="P:lysine biosynthetic process via diaminopimelate"/>
    <property type="evidence" value="ECO:0007669"/>
    <property type="project" value="UniProtKB-UniPathway"/>
</dbReference>
<dbReference type="PROSITE" id="PS00758">
    <property type="entry name" value="ARGE_DAPE_CPG2_1"/>
    <property type="match status" value="1"/>
</dbReference>
<evidence type="ECO:0000256" key="3">
    <source>
        <dbReference type="ARBA" id="ARBA00005130"/>
    </source>
</evidence>
<comment type="pathway">
    <text evidence="3">Amino-acid biosynthesis; L-lysine biosynthesis via DAP pathway; LL-2,6-diaminopimelate from (S)-tetrahydrodipicolinate (succinylase route): step 3/3.</text>
</comment>
<dbReference type="STRING" id="1505727.GA0061077_0556"/>
<dbReference type="RefSeq" id="WP_091847372.1">
    <property type="nucleotide sequence ID" value="NZ_FMBL01000001.1"/>
</dbReference>
<feature type="domain" description="Peptidase M20 dimerisation" evidence="13">
    <location>
        <begin position="171"/>
        <end position="280"/>
    </location>
</feature>
<keyword evidence="8" id="KW-0479">Metal-binding</keyword>
<evidence type="ECO:0000259" key="13">
    <source>
        <dbReference type="Pfam" id="PF07687"/>
    </source>
</evidence>
<evidence type="ECO:0000256" key="7">
    <source>
        <dbReference type="ARBA" id="ARBA00022605"/>
    </source>
</evidence>
<dbReference type="InterPro" id="IPR010182">
    <property type="entry name" value="ArgE/DapE"/>
</dbReference>
<evidence type="ECO:0000256" key="12">
    <source>
        <dbReference type="ARBA" id="ARBA00051301"/>
    </source>
</evidence>
<dbReference type="UniPathway" id="UPA00034">
    <property type="reaction ID" value="UER00021"/>
</dbReference>
<dbReference type="InterPro" id="IPR050072">
    <property type="entry name" value="Peptidase_M20A"/>
</dbReference>
<comment type="cofactor">
    <cofactor evidence="2">
        <name>Zn(2+)</name>
        <dbReference type="ChEBI" id="CHEBI:29105"/>
    </cofactor>
</comment>
<dbReference type="Proteomes" id="UP000242610">
    <property type="component" value="Unassembled WGS sequence"/>
</dbReference>
<evidence type="ECO:0000256" key="2">
    <source>
        <dbReference type="ARBA" id="ARBA00001947"/>
    </source>
</evidence>
<dbReference type="InterPro" id="IPR036264">
    <property type="entry name" value="Bact_exopeptidase_dim_dom"/>
</dbReference>
<evidence type="ECO:0000256" key="4">
    <source>
        <dbReference type="ARBA" id="ARBA00006247"/>
    </source>
</evidence>
<evidence type="ECO:0000256" key="9">
    <source>
        <dbReference type="ARBA" id="ARBA00022801"/>
    </source>
</evidence>
<evidence type="ECO:0000313" key="14">
    <source>
        <dbReference type="EMBL" id="SCC79064.1"/>
    </source>
</evidence>
<evidence type="ECO:0000256" key="1">
    <source>
        <dbReference type="ARBA" id="ARBA00001941"/>
    </source>
</evidence>
<dbReference type="Pfam" id="PF07687">
    <property type="entry name" value="M20_dimer"/>
    <property type="match status" value="1"/>
</dbReference>
<evidence type="ECO:0000256" key="8">
    <source>
        <dbReference type="ARBA" id="ARBA00022723"/>
    </source>
</evidence>
<gene>
    <name evidence="14" type="ORF">GA0061077_0556</name>
</gene>
<dbReference type="AlphaFoldDB" id="A0A1C4H257"/>
<evidence type="ECO:0000256" key="5">
    <source>
        <dbReference type="ARBA" id="ARBA00011921"/>
    </source>
</evidence>
<dbReference type="PANTHER" id="PTHR43808:SF8">
    <property type="entry name" value="PEPTIDASE M20 DIMERISATION DOMAIN-CONTAINING PROTEIN"/>
    <property type="match status" value="1"/>
</dbReference>
<dbReference type="EMBL" id="FMBL01000001">
    <property type="protein sequence ID" value="SCC79064.1"/>
    <property type="molecule type" value="Genomic_DNA"/>
</dbReference>
<dbReference type="Pfam" id="PF01546">
    <property type="entry name" value="Peptidase_M20"/>
    <property type="match status" value="1"/>
</dbReference>
<protein>
    <recommendedName>
        <fullName evidence="6">Probable succinyl-diaminopimelate desuccinylase</fullName>
        <ecNumber evidence="5">3.5.1.18</ecNumber>
    </recommendedName>
</protein>
<dbReference type="OrthoDB" id="7055905at2"/>
<evidence type="ECO:0000256" key="11">
    <source>
        <dbReference type="ARBA" id="ARBA00023285"/>
    </source>
</evidence>
<dbReference type="InterPro" id="IPR011650">
    <property type="entry name" value="Peptidase_M20_dimer"/>
</dbReference>
<dbReference type="InterPro" id="IPR001261">
    <property type="entry name" value="ArgE/DapE_CS"/>
</dbReference>
<dbReference type="NCBIfam" id="NF006365">
    <property type="entry name" value="PRK08588.1"/>
    <property type="match status" value="1"/>
</dbReference>
<evidence type="ECO:0000256" key="10">
    <source>
        <dbReference type="ARBA" id="ARBA00022833"/>
    </source>
</evidence>
<comment type="similarity">
    <text evidence="4">Belongs to the peptidase M20A family.</text>
</comment>
<dbReference type="GO" id="GO:0046872">
    <property type="term" value="F:metal ion binding"/>
    <property type="evidence" value="ECO:0007669"/>
    <property type="project" value="UniProtKB-KW"/>
</dbReference>
<dbReference type="PANTHER" id="PTHR43808">
    <property type="entry name" value="ACETYLORNITHINE DEACETYLASE"/>
    <property type="match status" value="1"/>
</dbReference>
<sequence>MNENEAMDLLRKFVGFQTENGNEKVVADEIKAIFDKAGVPCKVIELEQDPSRANLVAELGHGEPVLGITGHMDTVSAQQEGWETDPFDVTEKGDLIYGRGVTDMKAGLAAMVFAMLNLKEHENQMHGTVRFLATAGEEVGMPGAEAMLKQGYMKGVEALLVGEPSGYNIVYATKGELNLNINMQGKAAHSSTPAAGINAVENLLEFLDTITKRINGAAEGKNNPDLGDTVFNIDVIRGGQQVNAIPESASAEINIRIIPEFSNTEILALLDGEVKKFNENHKANVSYTIGMDIKPAIGPKEAKLVNVVKSAGKKHLEAQGQSGDIPMYGVSGATDGSVLLLDSPKDTAYVVFGPGNDTPHRVNESLPKQMYFDFIGIYIDIINEYMGIKK</sequence>
<comment type="cofactor">
    <cofactor evidence="1">
        <name>Co(2+)</name>
        <dbReference type="ChEBI" id="CHEBI:48828"/>
    </cofactor>
</comment>
<evidence type="ECO:0000313" key="15">
    <source>
        <dbReference type="Proteomes" id="UP000242610"/>
    </source>
</evidence>
<keyword evidence="10" id="KW-0862">Zinc</keyword>
<dbReference type="EC" id="3.5.1.18" evidence="5"/>
<accession>A0A1C4H257</accession>
<name>A0A1C4H257_9BIFI</name>
<proteinExistence type="inferred from homology"/>
<dbReference type="SUPFAM" id="SSF55031">
    <property type="entry name" value="Bacterial exopeptidase dimerisation domain"/>
    <property type="match status" value="1"/>
</dbReference>
<organism evidence="14 15">
    <name type="scientific">Bifidobacterium commune</name>
    <dbReference type="NCBI Taxonomy" id="1505727"/>
    <lineage>
        <taxon>Bacteria</taxon>
        <taxon>Bacillati</taxon>
        <taxon>Actinomycetota</taxon>
        <taxon>Actinomycetes</taxon>
        <taxon>Bifidobacteriales</taxon>
        <taxon>Bifidobacteriaceae</taxon>
        <taxon>Bifidobacterium</taxon>
    </lineage>
</organism>
<keyword evidence="9" id="KW-0378">Hydrolase</keyword>
<dbReference type="Gene3D" id="3.40.630.10">
    <property type="entry name" value="Zn peptidases"/>
    <property type="match status" value="1"/>
</dbReference>
<keyword evidence="7" id="KW-0028">Amino-acid biosynthesis</keyword>
<dbReference type="NCBIfam" id="TIGR01910">
    <property type="entry name" value="DapE-ArgE"/>
    <property type="match status" value="1"/>
</dbReference>